<organism evidence="3 4">
    <name type="scientific">Flammeovirga pacifica</name>
    <dbReference type="NCBI Taxonomy" id="915059"/>
    <lineage>
        <taxon>Bacteria</taxon>
        <taxon>Pseudomonadati</taxon>
        <taxon>Bacteroidota</taxon>
        <taxon>Cytophagia</taxon>
        <taxon>Cytophagales</taxon>
        <taxon>Flammeovirgaceae</taxon>
        <taxon>Flammeovirga</taxon>
    </lineage>
</organism>
<keyword evidence="4" id="KW-1185">Reference proteome</keyword>
<dbReference type="InterPro" id="IPR038653">
    <property type="entry name" value="Put_CMD_sf"/>
</dbReference>
<dbReference type="Proteomes" id="UP000179797">
    <property type="component" value="Unassembled WGS sequence"/>
</dbReference>
<feature type="signal peptide" evidence="1">
    <location>
        <begin position="1"/>
        <end position="21"/>
    </location>
</feature>
<dbReference type="Pfam" id="PF13201">
    <property type="entry name" value="PCMD"/>
    <property type="match status" value="1"/>
</dbReference>
<dbReference type="RefSeq" id="WP_044225797.1">
    <property type="nucleotide sequence ID" value="NZ_JRYR02000001.1"/>
</dbReference>
<dbReference type="STRING" id="915059.NH26_12835"/>
<feature type="chain" id="PRO_5010366236" description="Putative carbohydrate metabolism domain-containing protein" evidence="1">
    <location>
        <begin position="22"/>
        <end position="523"/>
    </location>
</feature>
<evidence type="ECO:0000313" key="3">
    <source>
        <dbReference type="EMBL" id="OHX67160.1"/>
    </source>
</evidence>
<dbReference type="PROSITE" id="PS51257">
    <property type="entry name" value="PROKAR_LIPOPROTEIN"/>
    <property type="match status" value="1"/>
</dbReference>
<keyword evidence="1" id="KW-0732">Signal</keyword>
<dbReference type="InterPro" id="IPR025112">
    <property type="entry name" value="PCMD"/>
</dbReference>
<proteinExistence type="predicted"/>
<reference evidence="3 4" key="1">
    <citation type="journal article" date="2012" name="Int. J. Syst. Evol. Microbiol.">
        <title>Flammeovirga pacifica sp. nov., isolated from deep-sea sediment.</title>
        <authorList>
            <person name="Xu H."/>
            <person name="Fu Y."/>
            <person name="Yang N."/>
            <person name="Ding Z."/>
            <person name="Lai Q."/>
            <person name="Zeng R."/>
        </authorList>
    </citation>
    <scope>NUCLEOTIDE SEQUENCE [LARGE SCALE GENOMIC DNA]</scope>
    <source>
        <strain evidence="4">DSM 24597 / LMG 26175 / WPAGA1</strain>
    </source>
</reference>
<comment type="caution">
    <text evidence="3">The sequence shown here is derived from an EMBL/GenBank/DDBJ whole genome shotgun (WGS) entry which is preliminary data.</text>
</comment>
<dbReference type="AlphaFoldDB" id="A0A1S1Z1L6"/>
<name>A0A1S1Z1L6_FLAPC</name>
<protein>
    <recommendedName>
        <fullName evidence="2">Putative carbohydrate metabolism domain-containing protein</fullName>
    </recommendedName>
</protein>
<dbReference type="OrthoDB" id="1466621at2"/>
<evidence type="ECO:0000313" key="4">
    <source>
        <dbReference type="Proteomes" id="UP000179797"/>
    </source>
</evidence>
<evidence type="ECO:0000259" key="2">
    <source>
        <dbReference type="Pfam" id="PF13201"/>
    </source>
</evidence>
<sequence>MKKLYKLIVISILIAFSSCIKNDIPYPTVFGEFLHFTIEDQVGATRISTAEQTVTIRVPSNADLTNLTVDSVVITADAMVSPDPLEVIDFSEKVIFTIKTYQEYDWEVIVEKEDEEEISLSDFTIEGQVRAEINQENQTIDVIMPSGVSLEDLTISVFDYNPISAVVSPLPSETHDFTNPVVFTFNDTLSWTVNVSNLEDDEISLFDFKIEGQLSVDINQENQTIDVLIPAGVSLENLTISVFNYEPISTVVSPLPSETHDFTNPVVFTFNDTLSWTVNVDQEVIEGDQVPYSNFQTWFQTGSGDRSFYLPGQSLDENIWRSGDKAAADLWIKTYPKTVTPYPSIDTPEYALLETKSTAGVIAAGSLFTGDIKGSGISNVTTDFGIPFTDRPKSFTTEIEYNPEVYGDNIVDKCDVYVILQVREGSGSDEKRYRLATGWFRTDENMDSFKLLDIPMVYGDDASLESYMLPNASSKEMPEEGFYDNLEAQPTHIIMVFASSADGANFNGGVGSKLKVKNIELKY</sequence>
<dbReference type="EMBL" id="JRYR02000001">
    <property type="protein sequence ID" value="OHX67160.1"/>
    <property type="molecule type" value="Genomic_DNA"/>
</dbReference>
<gene>
    <name evidence="3" type="ORF">NH26_12835</name>
</gene>
<dbReference type="Gene3D" id="2.60.40.2340">
    <property type="match status" value="3"/>
</dbReference>
<accession>A0A1S1Z1L6</accession>
<dbReference type="Gene3D" id="2.60.120.890">
    <property type="entry name" value="BT2081, beta-jelly-roll domain"/>
    <property type="match status" value="1"/>
</dbReference>
<feature type="domain" description="Putative carbohydrate metabolism" evidence="2">
    <location>
        <begin position="316"/>
        <end position="521"/>
    </location>
</feature>
<evidence type="ECO:0000256" key="1">
    <source>
        <dbReference type="SAM" id="SignalP"/>
    </source>
</evidence>